<sequence>MEGTVRRMARIAAVAEPRSKAQIALAHLRERIEDGTYAPGYRLVLGQIARELGISPVPVREAVRMLEAEGLVTYERNVGAQVAMLDPELYAHTMETLGLVEGYATALTAPLLTPDRIAEARAINARMAAALEDFDPTRFTELNTEFHAHLYEDCPNPHVLDLVERGWARMARMRASTFGFVPGRARESVAEHEGILRLIEDGAPAAEIERAAREHRLNTLRAVQASTDTHHPTPRATTTSPTHREGIST</sequence>
<dbReference type="SUPFAM" id="SSF46785">
    <property type="entry name" value="Winged helix' DNA-binding domain"/>
    <property type="match status" value="1"/>
</dbReference>
<dbReference type="Gene3D" id="1.10.10.10">
    <property type="entry name" value="Winged helix-like DNA-binding domain superfamily/Winged helix DNA-binding domain"/>
    <property type="match status" value="1"/>
</dbReference>
<dbReference type="InterPro" id="IPR000485">
    <property type="entry name" value="AsnC-type_HTH_dom"/>
</dbReference>
<dbReference type="GO" id="GO:0043565">
    <property type="term" value="F:sequence-specific DNA binding"/>
    <property type="evidence" value="ECO:0007669"/>
    <property type="project" value="InterPro"/>
</dbReference>
<evidence type="ECO:0000256" key="4">
    <source>
        <dbReference type="SAM" id="MobiDB-lite"/>
    </source>
</evidence>
<dbReference type="GO" id="GO:0003700">
    <property type="term" value="F:DNA-binding transcription factor activity"/>
    <property type="evidence" value="ECO:0007669"/>
    <property type="project" value="InterPro"/>
</dbReference>
<protein>
    <submittedName>
        <fullName evidence="6">GntR family transcriptional regulator</fullName>
    </submittedName>
</protein>
<dbReference type="InterPro" id="IPR036388">
    <property type="entry name" value="WH-like_DNA-bd_sf"/>
</dbReference>
<dbReference type="PRINTS" id="PR00033">
    <property type="entry name" value="HTHASNC"/>
</dbReference>
<dbReference type="PROSITE" id="PS50949">
    <property type="entry name" value="HTH_GNTR"/>
    <property type="match status" value="1"/>
</dbReference>
<dbReference type="Pfam" id="PF00392">
    <property type="entry name" value="GntR"/>
    <property type="match status" value="1"/>
</dbReference>
<dbReference type="PANTHER" id="PTHR43537:SF24">
    <property type="entry name" value="GLUCONATE OPERON TRANSCRIPTIONAL REPRESSOR"/>
    <property type="match status" value="1"/>
</dbReference>
<proteinExistence type="predicted"/>
<evidence type="ECO:0000313" key="7">
    <source>
        <dbReference type="Proteomes" id="UP000467240"/>
    </source>
</evidence>
<dbReference type="Gene3D" id="1.20.120.530">
    <property type="entry name" value="GntR ligand-binding domain-like"/>
    <property type="match status" value="1"/>
</dbReference>
<evidence type="ECO:0000313" key="6">
    <source>
        <dbReference type="EMBL" id="KAB1662158.1"/>
    </source>
</evidence>
<dbReference type="OrthoDB" id="4084810at2"/>
<keyword evidence="2" id="KW-0238">DNA-binding</keyword>
<feature type="region of interest" description="Disordered" evidence="4">
    <location>
        <begin position="224"/>
        <end position="249"/>
    </location>
</feature>
<keyword evidence="3" id="KW-0804">Transcription</keyword>
<feature type="domain" description="HTH gntR-type" evidence="5">
    <location>
        <begin position="18"/>
        <end position="85"/>
    </location>
</feature>
<dbReference type="SMART" id="SM00895">
    <property type="entry name" value="FCD"/>
    <property type="match status" value="1"/>
</dbReference>
<dbReference type="InterPro" id="IPR000524">
    <property type="entry name" value="Tscrpt_reg_HTH_GntR"/>
</dbReference>
<dbReference type="SUPFAM" id="SSF48008">
    <property type="entry name" value="GntR ligand-binding domain-like"/>
    <property type="match status" value="1"/>
</dbReference>
<dbReference type="InterPro" id="IPR011711">
    <property type="entry name" value="GntR_C"/>
</dbReference>
<organism evidence="6 7">
    <name type="scientific">Pseudoclavibacter chungangensis</name>
    <dbReference type="NCBI Taxonomy" id="587635"/>
    <lineage>
        <taxon>Bacteria</taxon>
        <taxon>Bacillati</taxon>
        <taxon>Actinomycetota</taxon>
        <taxon>Actinomycetes</taxon>
        <taxon>Micrococcales</taxon>
        <taxon>Microbacteriaceae</taxon>
        <taxon>Pseudoclavibacter</taxon>
    </lineage>
</organism>
<reference evidence="6 7" key="1">
    <citation type="submission" date="2019-09" db="EMBL/GenBank/DDBJ databases">
        <title>Phylogeny of genus Pseudoclavibacter and closely related genus.</title>
        <authorList>
            <person name="Li Y."/>
        </authorList>
    </citation>
    <scope>NUCLEOTIDE SEQUENCE [LARGE SCALE GENOMIC DNA]</scope>
    <source>
        <strain evidence="6 7">DSM 23821</strain>
    </source>
</reference>
<gene>
    <name evidence="6" type="ORF">F8O01_01420</name>
</gene>
<evidence type="ECO:0000256" key="2">
    <source>
        <dbReference type="ARBA" id="ARBA00023125"/>
    </source>
</evidence>
<keyword evidence="7" id="KW-1185">Reference proteome</keyword>
<accession>A0A7J5C308</accession>
<dbReference type="SMART" id="SM00345">
    <property type="entry name" value="HTH_GNTR"/>
    <property type="match status" value="1"/>
</dbReference>
<keyword evidence="1" id="KW-0805">Transcription regulation</keyword>
<dbReference type="PANTHER" id="PTHR43537">
    <property type="entry name" value="TRANSCRIPTIONAL REGULATOR, GNTR FAMILY"/>
    <property type="match status" value="1"/>
</dbReference>
<dbReference type="InterPro" id="IPR036390">
    <property type="entry name" value="WH_DNA-bd_sf"/>
</dbReference>
<comment type="caution">
    <text evidence="6">The sequence shown here is derived from an EMBL/GenBank/DDBJ whole genome shotgun (WGS) entry which is preliminary data.</text>
</comment>
<dbReference type="AlphaFoldDB" id="A0A7J5C308"/>
<dbReference type="Proteomes" id="UP000467240">
    <property type="component" value="Unassembled WGS sequence"/>
</dbReference>
<dbReference type="InterPro" id="IPR008920">
    <property type="entry name" value="TF_FadR/GntR_C"/>
</dbReference>
<dbReference type="Pfam" id="PF07729">
    <property type="entry name" value="FCD"/>
    <property type="match status" value="1"/>
</dbReference>
<dbReference type="CDD" id="cd07377">
    <property type="entry name" value="WHTH_GntR"/>
    <property type="match status" value="1"/>
</dbReference>
<evidence type="ECO:0000256" key="1">
    <source>
        <dbReference type="ARBA" id="ARBA00023015"/>
    </source>
</evidence>
<name>A0A7J5C308_9MICO</name>
<evidence type="ECO:0000256" key="3">
    <source>
        <dbReference type="ARBA" id="ARBA00023163"/>
    </source>
</evidence>
<dbReference type="EMBL" id="WBJZ01000002">
    <property type="protein sequence ID" value="KAB1662158.1"/>
    <property type="molecule type" value="Genomic_DNA"/>
</dbReference>
<evidence type="ECO:0000259" key="5">
    <source>
        <dbReference type="PROSITE" id="PS50949"/>
    </source>
</evidence>